<accession>A0ACB9FDY3</accession>
<reference evidence="2" key="1">
    <citation type="journal article" date="2022" name="Mol. Ecol. Resour.">
        <title>The genomes of chicory, endive, great burdock and yacon provide insights into Asteraceae palaeo-polyploidization history and plant inulin production.</title>
        <authorList>
            <person name="Fan W."/>
            <person name="Wang S."/>
            <person name="Wang H."/>
            <person name="Wang A."/>
            <person name="Jiang F."/>
            <person name="Liu H."/>
            <person name="Zhao H."/>
            <person name="Xu D."/>
            <person name="Zhang Y."/>
        </authorList>
    </citation>
    <scope>NUCLEOTIDE SEQUENCE [LARGE SCALE GENOMIC DNA]</scope>
    <source>
        <strain evidence="2">cv. Niubang</strain>
    </source>
</reference>
<dbReference type="Proteomes" id="UP001055879">
    <property type="component" value="Linkage Group LG01"/>
</dbReference>
<evidence type="ECO:0000313" key="2">
    <source>
        <dbReference type="Proteomes" id="UP001055879"/>
    </source>
</evidence>
<sequence length="216" mass="24971">MAFLMYYVIHDVCFIILLCTSYPRILFLWRYNVSFCLVRKMVLYFTCLAVPTDQCVRSYVVRRPATIVLTSLEDMETKALTEPLPTNQQDGADSTWHGDLFPSLHNGISGSNFKESTSYSSTLQDKVQIEKLKRKLKEENRNKILMQPHSILRVKNLADLQKVSLSFIQDLKQTGTNPPTDLRSWYCSIAAGCGSRYVNMVVHEIGLYLFRIVYWH</sequence>
<keyword evidence="2" id="KW-1185">Reference proteome</keyword>
<reference evidence="1 2" key="2">
    <citation type="journal article" date="2022" name="Mol. Ecol. Resour.">
        <title>The genomes of chicory, endive, great burdock and yacon provide insights into Asteraceae paleo-polyploidization history and plant inulin production.</title>
        <authorList>
            <person name="Fan W."/>
            <person name="Wang S."/>
            <person name="Wang H."/>
            <person name="Wang A."/>
            <person name="Jiang F."/>
            <person name="Liu H."/>
            <person name="Zhao H."/>
            <person name="Xu D."/>
            <person name="Zhang Y."/>
        </authorList>
    </citation>
    <scope>NUCLEOTIDE SEQUENCE [LARGE SCALE GENOMIC DNA]</scope>
    <source>
        <strain evidence="2">cv. Niubang</strain>
    </source>
</reference>
<organism evidence="1 2">
    <name type="scientific">Arctium lappa</name>
    <name type="common">Greater burdock</name>
    <name type="synonym">Lappa major</name>
    <dbReference type="NCBI Taxonomy" id="4217"/>
    <lineage>
        <taxon>Eukaryota</taxon>
        <taxon>Viridiplantae</taxon>
        <taxon>Streptophyta</taxon>
        <taxon>Embryophyta</taxon>
        <taxon>Tracheophyta</taxon>
        <taxon>Spermatophyta</taxon>
        <taxon>Magnoliopsida</taxon>
        <taxon>eudicotyledons</taxon>
        <taxon>Gunneridae</taxon>
        <taxon>Pentapetalae</taxon>
        <taxon>asterids</taxon>
        <taxon>campanulids</taxon>
        <taxon>Asterales</taxon>
        <taxon>Asteraceae</taxon>
        <taxon>Carduoideae</taxon>
        <taxon>Cardueae</taxon>
        <taxon>Arctiinae</taxon>
        <taxon>Arctium</taxon>
    </lineage>
</organism>
<evidence type="ECO:0000313" key="1">
    <source>
        <dbReference type="EMBL" id="KAI3769553.1"/>
    </source>
</evidence>
<gene>
    <name evidence="1" type="ORF">L6452_00661</name>
</gene>
<proteinExistence type="predicted"/>
<protein>
    <submittedName>
        <fullName evidence="1">Uncharacterized protein</fullName>
    </submittedName>
</protein>
<comment type="caution">
    <text evidence="1">The sequence shown here is derived from an EMBL/GenBank/DDBJ whole genome shotgun (WGS) entry which is preliminary data.</text>
</comment>
<dbReference type="EMBL" id="CM042047">
    <property type="protein sequence ID" value="KAI3769553.1"/>
    <property type="molecule type" value="Genomic_DNA"/>
</dbReference>
<name>A0ACB9FDY3_ARCLA</name>